<keyword evidence="3" id="KW-1185">Reference proteome</keyword>
<dbReference type="Pfam" id="PF21806">
    <property type="entry name" value="DUF6879"/>
    <property type="match status" value="1"/>
</dbReference>
<protein>
    <recommendedName>
        <fullName evidence="1">DUF6879 domain-containing protein</fullName>
    </recommendedName>
</protein>
<name>A0A848DHU8_9PSEU</name>
<feature type="domain" description="DUF6879" evidence="1">
    <location>
        <begin position="78"/>
        <end position="242"/>
    </location>
</feature>
<reference evidence="2 3" key="1">
    <citation type="submission" date="2020-04" db="EMBL/GenBank/DDBJ databases">
        <authorList>
            <person name="Klaysubun C."/>
            <person name="Duangmal K."/>
            <person name="Lipun K."/>
        </authorList>
    </citation>
    <scope>NUCLEOTIDE SEQUENCE [LARGE SCALE GENOMIC DNA]</scope>
    <source>
        <strain evidence="2 3">DSM 45300</strain>
    </source>
</reference>
<evidence type="ECO:0000313" key="2">
    <source>
        <dbReference type="EMBL" id="NMH92081.1"/>
    </source>
</evidence>
<dbReference type="RefSeq" id="WP_169412791.1">
    <property type="nucleotide sequence ID" value="NZ_JAAXKZ010000031.1"/>
</dbReference>
<accession>A0A848DHU8</accession>
<evidence type="ECO:0000313" key="3">
    <source>
        <dbReference type="Proteomes" id="UP000586918"/>
    </source>
</evidence>
<comment type="caution">
    <text evidence="2">The sequence shown here is derived from an EMBL/GenBank/DDBJ whole genome shotgun (WGS) entry which is preliminary data.</text>
</comment>
<sequence length="253" mass="29334">MREGSPMRISRLLADDCPNNFDCPRIYDTADGENVIVQGSTVTDPEALERLRMPEHESAVEVPRRLIQGVRPILTIDEFGEWVGRHHTTDLFRLETLSTYASASDDQDFHRYLRGEDAPTAAAKEPWLQRLRADTDAGRRWRKVHLVRGELSDYERYEFEWGFTYTVEAGEDVRILDLAHDDRLAKLGELGDFFVLDGEHVARSRYDDEGRHQGFDILTEPAAHIVAAEFIWDAAEPFTSWWERHRQYHRHAA</sequence>
<dbReference type="InterPro" id="IPR049244">
    <property type="entry name" value="DUF6879"/>
</dbReference>
<proteinExistence type="predicted"/>
<dbReference type="AlphaFoldDB" id="A0A848DHU8"/>
<dbReference type="EMBL" id="JAAXKZ010000031">
    <property type="protein sequence ID" value="NMH92081.1"/>
    <property type="molecule type" value="Genomic_DNA"/>
</dbReference>
<dbReference type="Proteomes" id="UP000586918">
    <property type="component" value="Unassembled WGS sequence"/>
</dbReference>
<evidence type="ECO:0000259" key="1">
    <source>
        <dbReference type="Pfam" id="PF21806"/>
    </source>
</evidence>
<organism evidence="2 3">
    <name type="scientific">Pseudonocardia bannensis</name>
    <dbReference type="NCBI Taxonomy" id="630973"/>
    <lineage>
        <taxon>Bacteria</taxon>
        <taxon>Bacillati</taxon>
        <taxon>Actinomycetota</taxon>
        <taxon>Actinomycetes</taxon>
        <taxon>Pseudonocardiales</taxon>
        <taxon>Pseudonocardiaceae</taxon>
        <taxon>Pseudonocardia</taxon>
    </lineage>
</organism>
<gene>
    <name evidence="2" type="ORF">HF519_10975</name>
</gene>